<proteinExistence type="predicted"/>
<evidence type="ECO:0008006" key="3">
    <source>
        <dbReference type="Google" id="ProtNLM"/>
    </source>
</evidence>
<dbReference type="Gene3D" id="2.60.200.20">
    <property type="match status" value="1"/>
</dbReference>
<accession>A0ABP4JHB5</accession>
<evidence type="ECO:0000313" key="2">
    <source>
        <dbReference type="Proteomes" id="UP001501266"/>
    </source>
</evidence>
<organism evidence="1 2">
    <name type="scientific">Agrococcus citreus</name>
    <dbReference type="NCBI Taxonomy" id="84643"/>
    <lineage>
        <taxon>Bacteria</taxon>
        <taxon>Bacillati</taxon>
        <taxon>Actinomycetota</taxon>
        <taxon>Actinomycetes</taxon>
        <taxon>Micrococcales</taxon>
        <taxon>Microbacteriaceae</taxon>
        <taxon>Agrococcus</taxon>
    </lineage>
</organism>
<gene>
    <name evidence="1" type="ORF">GCM10009640_14130</name>
</gene>
<comment type="caution">
    <text evidence="1">The sequence shown here is derived from an EMBL/GenBank/DDBJ whole genome shotgun (WGS) entry which is preliminary data.</text>
</comment>
<keyword evidence="2" id="KW-1185">Reference proteome</keyword>
<dbReference type="EMBL" id="BAAAKK010000004">
    <property type="protein sequence ID" value="GAA1422050.1"/>
    <property type="molecule type" value="Genomic_DNA"/>
</dbReference>
<dbReference type="Proteomes" id="UP001501266">
    <property type="component" value="Unassembled WGS sequence"/>
</dbReference>
<dbReference type="InterPro" id="IPR008984">
    <property type="entry name" value="SMAD_FHA_dom_sf"/>
</dbReference>
<reference evidence="2" key="1">
    <citation type="journal article" date="2019" name="Int. J. Syst. Evol. Microbiol.">
        <title>The Global Catalogue of Microorganisms (GCM) 10K type strain sequencing project: providing services to taxonomists for standard genome sequencing and annotation.</title>
        <authorList>
            <consortium name="The Broad Institute Genomics Platform"/>
            <consortium name="The Broad Institute Genome Sequencing Center for Infectious Disease"/>
            <person name="Wu L."/>
            <person name="Ma J."/>
        </authorList>
    </citation>
    <scope>NUCLEOTIDE SEQUENCE [LARGE SCALE GENOMIC DNA]</scope>
    <source>
        <strain evidence="2">JCM 12398</strain>
    </source>
</reference>
<sequence>MVEPDIDGIDDRTVRRVEVDDDDLDVTRARPGRRPAGATLAFDTGDRFALTGAALIGRNPSPSAGEVVEHLLPLTDDTRTVSKTHVLVTVAPLAVVDRASTNGSAVVRAGVEQQLEPGRPFALEPGDVVRFGDRTFTIEATA</sequence>
<protein>
    <recommendedName>
        <fullName evidence="3">FHA domain-containing protein</fullName>
    </recommendedName>
</protein>
<dbReference type="RefSeq" id="WP_343918848.1">
    <property type="nucleotide sequence ID" value="NZ_BAAAKK010000004.1"/>
</dbReference>
<dbReference type="SUPFAM" id="SSF49879">
    <property type="entry name" value="SMAD/FHA domain"/>
    <property type="match status" value="1"/>
</dbReference>
<evidence type="ECO:0000313" key="1">
    <source>
        <dbReference type="EMBL" id="GAA1422050.1"/>
    </source>
</evidence>
<name>A0ABP4JHB5_9MICO</name>